<name>A0A1G7PED3_9SPHI</name>
<accession>A0A1G7PED3</accession>
<sequence length="150" mass="17247">MSGGQQVSAWPKHSWLRLQARGLFRYLYIWLLPYIQRLFVQHLGCCPAKSGLPLSRFSDNRYCDYRAVQTAAPWVPPIISGGLSPVLFCTRLRVSAFQHTACGIAERPTFCRWHYWYLIRAGGLVSIQKAIGFLTGLRWPVRGLIRWGCY</sequence>
<evidence type="ECO:0000313" key="1">
    <source>
        <dbReference type="EMBL" id="SDF84547.1"/>
    </source>
</evidence>
<dbReference type="EMBL" id="FNAI01000046">
    <property type="protein sequence ID" value="SDF84547.1"/>
    <property type="molecule type" value="Genomic_DNA"/>
</dbReference>
<organism evidence="1 2">
    <name type="scientific">Mucilaginibacter pineti</name>
    <dbReference type="NCBI Taxonomy" id="1391627"/>
    <lineage>
        <taxon>Bacteria</taxon>
        <taxon>Pseudomonadati</taxon>
        <taxon>Bacteroidota</taxon>
        <taxon>Sphingobacteriia</taxon>
        <taxon>Sphingobacteriales</taxon>
        <taxon>Sphingobacteriaceae</taxon>
        <taxon>Mucilaginibacter</taxon>
    </lineage>
</organism>
<proteinExistence type="predicted"/>
<keyword evidence="2" id="KW-1185">Reference proteome</keyword>
<dbReference type="AlphaFoldDB" id="A0A1G7PED3"/>
<dbReference type="STRING" id="1391627.SAMN05216464_1463"/>
<dbReference type="Proteomes" id="UP000199072">
    <property type="component" value="Unassembled WGS sequence"/>
</dbReference>
<protein>
    <submittedName>
        <fullName evidence="1">Uncharacterized protein</fullName>
    </submittedName>
</protein>
<reference evidence="1 2" key="1">
    <citation type="submission" date="2016-10" db="EMBL/GenBank/DDBJ databases">
        <authorList>
            <person name="de Groot N.N."/>
        </authorList>
    </citation>
    <scope>NUCLEOTIDE SEQUENCE [LARGE SCALE GENOMIC DNA]</scope>
    <source>
        <strain evidence="1 2">47C3B</strain>
    </source>
</reference>
<gene>
    <name evidence="1" type="ORF">SAMN05216464_1463</name>
</gene>
<evidence type="ECO:0000313" key="2">
    <source>
        <dbReference type="Proteomes" id="UP000199072"/>
    </source>
</evidence>